<evidence type="ECO:0000256" key="1">
    <source>
        <dbReference type="SAM" id="MobiDB-lite"/>
    </source>
</evidence>
<accession>A0A5B7CRC9</accession>
<name>A0A5B7CRC9_PORTR</name>
<feature type="region of interest" description="Disordered" evidence="1">
    <location>
        <begin position="21"/>
        <end position="68"/>
    </location>
</feature>
<sequence length="68" mass="8348">MMPDTLTRHTQDNTHLARLMSNTCTATQPALFYQEEEEKEEEKEEEEKEERERYMRSKKRNTRSRQQI</sequence>
<evidence type="ECO:0000313" key="3">
    <source>
        <dbReference type="Proteomes" id="UP000324222"/>
    </source>
</evidence>
<feature type="compositionally biased region" description="Acidic residues" evidence="1">
    <location>
        <begin position="34"/>
        <end position="49"/>
    </location>
</feature>
<gene>
    <name evidence="2" type="ORF">E2C01_004328</name>
</gene>
<feature type="compositionally biased region" description="Basic residues" evidence="1">
    <location>
        <begin position="56"/>
        <end position="68"/>
    </location>
</feature>
<proteinExistence type="predicted"/>
<protein>
    <submittedName>
        <fullName evidence="2">Uncharacterized protein</fullName>
    </submittedName>
</protein>
<dbReference type="AlphaFoldDB" id="A0A5B7CRC9"/>
<dbReference type="EMBL" id="VSRR010000175">
    <property type="protein sequence ID" value="MPC11658.1"/>
    <property type="molecule type" value="Genomic_DNA"/>
</dbReference>
<dbReference type="Proteomes" id="UP000324222">
    <property type="component" value="Unassembled WGS sequence"/>
</dbReference>
<reference evidence="2 3" key="1">
    <citation type="submission" date="2019-05" db="EMBL/GenBank/DDBJ databases">
        <title>Another draft genome of Portunus trituberculatus and its Hox gene families provides insights of decapod evolution.</title>
        <authorList>
            <person name="Jeong J.-H."/>
            <person name="Song I."/>
            <person name="Kim S."/>
            <person name="Choi T."/>
            <person name="Kim D."/>
            <person name="Ryu S."/>
            <person name="Kim W."/>
        </authorList>
    </citation>
    <scope>NUCLEOTIDE SEQUENCE [LARGE SCALE GENOMIC DNA]</scope>
    <source>
        <tissue evidence="2">Muscle</tissue>
    </source>
</reference>
<comment type="caution">
    <text evidence="2">The sequence shown here is derived from an EMBL/GenBank/DDBJ whole genome shotgun (WGS) entry which is preliminary data.</text>
</comment>
<organism evidence="2 3">
    <name type="scientific">Portunus trituberculatus</name>
    <name type="common">Swimming crab</name>
    <name type="synonym">Neptunus trituberculatus</name>
    <dbReference type="NCBI Taxonomy" id="210409"/>
    <lineage>
        <taxon>Eukaryota</taxon>
        <taxon>Metazoa</taxon>
        <taxon>Ecdysozoa</taxon>
        <taxon>Arthropoda</taxon>
        <taxon>Crustacea</taxon>
        <taxon>Multicrustacea</taxon>
        <taxon>Malacostraca</taxon>
        <taxon>Eumalacostraca</taxon>
        <taxon>Eucarida</taxon>
        <taxon>Decapoda</taxon>
        <taxon>Pleocyemata</taxon>
        <taxon>Brachyura</taxon>
        <taxon>Eubrachyura</taxon>
        <taxon>Portunoidea</taxon>
        <taxon>Portunidae</taxon>
        <taxon>Portuninae</taxon>
        <taxon>Portunus</taxon>
    </lineage>
</organism>
<evidence type="ECO:0000313" key="2">
    <source>
        <dbReference type="EMBL" id="MPC11658.1"/>
    </source>
</evidence>
<keyword evidence="3" id="KW-1185">Reference proteome</keyword>